<evidence type="ECO:0000256" key="1">
    <source>
        <dbReference type="ARBA" id="ARBA00022438"/>
    </source>
</evidence>
<feature type="compositionally biased region" description="Low complexity" evidence="6">
    <location>
        <begin position="28"/>
        <end position="43"/>
    </location>
</feature>
<keyword evidence="3 5" id="KW-0479">Metal-binding</keyword>
<dbReference type="NCBIfam" id="TIGR00500">
    <property type="entry name" value="met_pdase_I"/>
    <property type="match status" value="1"/>
</dbReference>
<dbReference type="GO" id="GO:0070006">
    <property type="term" value="F:metalloaminopeptidase activity"/>
    <property type="evidence" value="ECO:0007669"/>
    <property type="project" value="InterPro"/>
</dbReference>
<proteinExistence type="inferred from homology"/>
<dbReference type="OrthoDB" id="3209743at2759"/>
<dbReference type="InterPro" id="IPR002467">
    <property type="entry name" value="Pept_M24A_MAP1"/>
</dbReference>
<reference evidence="8 9" key="1">
    <citation type="journal article" date="2019" name="Nat. Ecol. Evol.">
        <title>Megaphylogeny resolves global patterns of mushroom evolution.</title>
        <authorList>
            <person name="Varga T."/>
            <person name="Krizsan K."/>
            <person name="Foldi C."/>
            <person name="Dima B."/>
            <person name="Sanchez-Garcia M."/>
            <person name="Sanchez-Ramirez S."/>
            <person name="Szollosi G.J."/>
            <person name="Szarkandi J.G."/>
            <person name="Papp V."/>
            <person name="Albert L."/>
            <person name="Andreopoulos W."/>
            <person name="Angelini C."/>
            <person name="Antonin V."/>
            <person name="Barry K.W."/>
            <person name="Bougher N.L."/>
            <person name="Buchanan P."/>
            <person name="Buyck B."/>
            <person name="Bense V."/>
            <person name="Catcheside P."/>
            <person name="Chovatia M."/>
            <person name="Cooper J."/>
            <person name="Damon W."/>
            <person name="Desjardin D."/>
            <person name="Finy P."/>
            <person name="Geml J."/>
            <person name="Haridas S."/>
            <person name="Hughes K."/>
            <person name="Justo A."/>
            <person name="Karasinski D."/>
            <person name="Kautmanova I."/>
            <person name="Kiss B."/>
            <person name="Kocsube S."/>
            <person name="Kotiranta H."/>
            <person name="LaButti K.M."/>
            <person name="Lechner B.E."/>
            <person name="Liimatainen K."/>
            <person name="Lipzen A."/>
            <person name="Lukacs Z."/>
            <person name="Mihaltcheva S."/>
            <person name="Morgado L.N."/>
            <person name="Niskanen T."/>
            <person name="Noordeloos M.E."/>
            <person name="Ohm R.A."/>
            <person name="Ortiz-Santana B."/>
            <person name="Ovrebo C."/>
            <person name="Racz N."/>
            <person name="Riley R."/>
            <person name="Savchenko A."/>
            <person name="Shiryaev A."/>
            <person name="Soop K."/>
            <person name="Spirin V."/>
            <person name="Szebenyi C."/>
            <person name="Tomsovsky M."/>
            <person name="Tulloss R.E."/>
            <person name="Uehling J."/>
            <person name="Grigoriev I.V."/>
            <person name="Vagvolgyi C."/>
            <person name="Papp T."/>
            <person name="Martin F.M."/>
            <person name="Miettinen O."/>
            <person name="Hibbett D.S."/>
            <person name="Nagy L.G."/>
        </authorList>
    </citation>
    <scope>NUCLEOTIDE SEQUENCE [LARGE SCALE GENOMIC DNA]</scope>
    <source>
        <strain evidence="8 9">OMC1185</strain>
    </source>
</reference>
<dbReference type="Pfam" id="PF00557">
    <property type="entry name" value="Peptidase_M24"/>
    <property type="match status" value="1"/>
</dbReference>
<evidence type="ECO:0000256" key="2">
    <source>
        <dbReference type="ARBA" id="ARBA00022670"/>
    </source>
</evidence>
<evidence type="ECO:0000313" key="8">
    <source>
        <dbReference type="EMBL" id="TFK46961.1"/>
    </source>
</evidence>
<dbReference type="Proteomes" id="UP000305948">
    <property type="component" value="Unassembled WGS sequence"/>
</dbReference>
<dbReference type="InterPro" id="IPR001714">
    <property type="entry name" value="Pept_M24_MAP"/>
</dbReference>
<evidence type="ECO:0000256" key="3">
    <source>
        <dbReference type="ARBA" id="ARBA00022723"/>
    </source>
</evidence>
<feature type="region of interest" description="Disordered" evidence="6">
    <location>
        <begin position="356"/>
        <end position="379"/>
    </location>
</feature>
<accession>A0A5C3MZM4</accession>
<evidence type="ECO:0000256" key="5">
    <source>
        <dbReference type="RuleBase" id="RU003653"/>
    </source>
</evidence>
<protein>
    <recommendedName>
        <fullName evidence="5">Methionine aminopeptidase</fullName>
        <ecNumber evidence="5">3.4.11.18</ecNumber>
    </recommendedName>
</protein>
<dbReference type="Gene3D" id="3.90.230.10">
    <property type="entry name" value="Creatinase/methionine aminopeptidase superfamily"/>
    <property type="match status" value="1"/>
</dbReference>
<gene>
    <name evidence="8" type="ORF">OE88DRAFT_1666770</name>
</gene>
<dbReference type="EMBL" id="ML213526">
    <property type="protein sequence ID" value="TFK46961.1"/>
    <property type="molecule type" value="Genomic_DNA"/>
</dbReference>
<comment type="catalytic activity">
    <reaction evidence="5">
        <text>Release of N-terminal amino acids, preferentially methionine, from peptides and arylamides.</text>
        <dbReference type="EC" id="3.4.11.18"/>
    </reaction>
</comment>
<dbReference type="EC" id="3.4.11.18" evidence="5"/>
<evidence type="ECO:0000256" key="6">
    <source>
        <dbReference type="SAM" id="MobiDB-lite"/>
    </source>
</evidence>
<dbReference type="SUPFAM" id="SSF55920">
    <property type="entry name" value="Creatinase/aminopeptidase"/>
    <property type="match status" value="1"/>
</dbReference>
<feature type="domain" description="Peptidase M24" evidence="7">
    <location>
        <begin position="116"/>
        <end position="329"/>
    </location>
</feature>
<dbReference type="PANTHER" id="PTHR43330:SF8">
    <property type="entry name" value="METHIONINE AMINOPEPTIDASE 1D, MITOCHONDRIAL"/>
    <property type="match status" value="1"/>
</dbReference>
<dbReference type="GO" id="GO:0006508">
    <property type="term" value="P:proteolysis"/>
    <property type="evidence" value="ECO:0007669"/>
    <property type="project" value="UniProtKB-KW"/>
</dbReference>
<feature type="region of interest" description="Disordered" evidence="6">
    <location>
        <begin position="15"/>
        <end position="48"/>
    </location>
</feature>
<keyword evidence="9" id="KW-1185">Reference proteome</keyword>
<dbReference type="InterPro" id="IPR000994">
    <property type="entry name" value="Pept_M24"/>
</dbReference>
<dbReference type="GO" id="GO:0046872">
    <property type="term" value="F:metal ion binding"/>
    <property type="evidence" value="ECO:0007669"/>
    <property type="project" value="UniProtKB-KW"/>
</dbReference>
<dbReference type="AlphaFoldDB" id="A0A5C3MZM4"/>
<keyword evidence="1 5" id="KW-0031">Aminopeptidase</keyword>
<dbReference type="PRINTS" id="PR00599">
    <property type="entry name" value="MAPEPTIDASE"/>
</dbReference>
<name>A0A5C3MZM4_9AGAM</name>
<keyword evidence="4" id="KW-0378">Hydrolase</keyword>
<evidence type="ECO:0000259" key="7">
    <source>
        <dbReference type="Pfam" id="PF00557"/>
    </source>
</evidence>
<comment type="cofactor">
    <cofactor evidence="5">
        <name>Co(2+)</name>
        <dbReference type="ChEBI" id="CHEBI:48828"/>
    </cofactor>
    <cofactor evidence="5">
        <name>Zn(2+)</name>
        <dbReference type="ChEBI" id="CHEBI:29105"/>
    </cofactor>
    <cofactor evidence="5">
        <name>Mn(2+)</name>
        <dbReference type="ChEBI" id="CHEBI:29035"/>
    </cofactor>
    <cofactor evidence="5">
        <name>Fe(2+)</name>
        <dbReference type="ChEBI" id="CHEBI:29033"/>
    </cofactor>
    <text evidence="5">Binds 2 divalent metal cations per subunit. Has a high-affinity and a low affinity metal-binding site. The true nature of the physiological cofactor is under debate. The enzyme is active with cobalt, zinc, manganese or divalent iron ions.</text>
</comment>
<dbReference type="GO" id="GO:0004239">
    <property type="term" value="F:initiator methionyl aminopeptidase activity"/>
    <property type="evidence" value="ECO:0007669"/>
    <property type="project" value="UniProtKB-EC"/>
</dbReference>
<dbReference type="InterPro" id="IPR036005">
    <property type="entry name" value="Creatinase/aminopeptidase-like"/>
</dbReference>
<comment type="function">
    <text evidence="5">Cotranslationally removes the N-terminal methionine from nascent proteins. The N-terminal methionine is often cleaved when the second residue in the primary sequence is small and uncharged (Met-Ala-, Cys, Gly, Pro, Ser, Thr, or Val).</text>
</comment>
<dbReference type="PROSITE" id="PS00680">
    <property type="entry name" value="MAP_1"/>
    <property type="match status" value="1"/>
</dbReference>
<comment type="similarity">
    <text evidence="5">Belongs to the peptidase M24A family.</text>
</comment>
<sequence length="379" mass="41318">MLNAMRRPSLLLASRFAQTSRISPPPSSRRAQTRSSSTSSPSAADDHDFGRYSVILPEEPYVFGTAHIAPLQVPDHIPRPPYVANVGKEGYDEGQFNGDPWEGDGLIALGAEEEDQLRSAAKLATEVLEYAGSLVKPGITTSRIDAVVHQYITAHHAYPSPLLYSSFPKSICTSVNNIIVHGIPDDRPLELEDLVNIDITVYKAGYHGDTSATFPVSPHLDRQGHALTGTTSLALQAGISACGPGRPFTAIGRAIHAAVAAQSKETGMDMCINTQFTGHGIGRVFHRPPWIMHHLNDEPGIMRPGHCFTIEPAIIQGRNPRGWVFPDGWSASTCSWLPSTSNPALRNNSCVNGELRPRRPSGAYGSHHRTRRRCPYKTR</sequence>
<feature type="compositionally biased region" description="Basic residues" evidence="6">
    <location>
        <begin position="366"/>
        <end position="379"/>
    </location>
</feature>
<evidence type="ECO:0000313" key="9">
    <source>
        <dbReference type="Proteomes" id="UP000305948"/>
    </source>
</evidence>
<dbReference type="PANTHER" id="PTHR43330">
    <property type="entry name" value="METHIONINE AMINOPEPTIDASE"/>
    <property type="match status" value="1"/>
</dbReference>
<organism evidence="8 9">
    <name type="scientific">Heliocybe sulcata</name>
    <dbReference type="NCBI Taxonomy" id="5364"/>
    <lineage>
        <taxon>Eukaryota</taxon>
        <taxon>Fungi</taxon>
        <taxon>Dikarya</taxon>
        <taxon>Basidiomycota</taxon>
        <taxon>Agaricomycotina</taxon>
        <taxon>Agaricomycetes</taxon>
        <taxon>Gloeophyllales</taxon>
        <taxon>Gloeophyllaceae</taxon>
        <taxon>Heliocybe</taxon>
    </lineage>
</organism>
<keyword evidence="2 5" id="KW-0645">Protease</keyword>
<dbReference type="STRING" id="5364.A0A5C3MZM4"/>
<evidence type="ECO:0000256" key="4">
    <source>
        <dbReference type="ARBA" id="ARBA00022801"/>
    </source>
</evidence>